<dbReference type="SUPFAM" id="SSF56801">
    <property type="entry name" value="Acetyl-CoA synthetase-like"/>
    <property type="match status" value="1"/>
</dbReference>
<evidence type="ECO:0000313" key="3">
    <source>
        <dbReference type="Proteomes" id="UP000305874"/>
    </source>
</evidence>
<gene>
    <name evidence="2" type="ORF">CWC05_24030</name>
</gene>
<evidence type="ECO:0000313" key="2">
    <source>
        <dbReference type="EMBL" id="TMP65586.1"/>
    </source>
</evidence>
<dbReference type="Gene3D" id="3.40.50.980">
    <property type="match status" value="1"/>
</dbReference>
<feature type="domain" description="AMP-dependent synthetase/ligase" evidence="1">
    <location>
        <begin position="9"/>
        <end position="121"/>
    </location>
</feature>
<dbReference type="EMBL" id="PNCG01001114">
    <property type="protein sequence ID" value="TMP65586.1"/>
    <property type="molecule type" value="Genomic_DNA"/>
</dbReference>
<dbReference type="PANTHER" id="PTHR45527">
    <property type="entry name" value="NONRIBOSOMAL PEPTIDE SYNTHETASE"/>
    <property type="match status" value="1"/>
</dbReference>
<accession>A0A5S3Y002</accession>
<protein>
    <recommendedName>
        <fullName evidence="1">AMP-dependent synthetase/ligase domain-containing protein</fullName>
    </recommendedName>
</protein>
<sequence>MVLEAEEIEAVLTDHQVSVLFLTRALFDSVYSDSPDMFGALKYLMVGGEALTPSIMNRLVSQSVRPQHILNGYGPTESTTLTTTYECQLSEGSVPIGQPVNGRQVYVLSASRSLVPVGGVG</sequence>
<dbReference type="GO" id="GO:0044550">
    <property type="term" value="P:secondary metabolite biosynthetic process"/>
    <property type="evidence" value="ECO:0007669"/>
    <property type="project" value="TreeGrafter"/>
</dbReference>
<dbReference type="Pfam" id="PF00501">
    <property type="entry name" value="AMP-binding"/>
    <property type="match status" value="1"/>
</dbReference>
<name>A0A5S3Y002_9GAMM</name>
<reference evidence="3" key="2">
    <citation type="submission" date="2019-06" db="EMBL/GenBank/DDBJ databases">
        <title>Co-occurence of chitin degradation, pigmentation and bioactivity in marine Pseudoalteromonas.</title>
        <authorList>
            <person name="Sonnenschein E.C."/>
            <person name="Bech P.K."/>
        </authorList>
    </citation>
    <scope>NUCLEOTIDE SEQUENCE [LARGE SCALE GENOMIC DNA]</scope>
    <source>
        <strain evidence="3">S2897</strain>
    </source>
</reference>
<dbReference type="AlphaFoldDB" id="A0A5S3Y002"/>
<dbReference type="GO" id="GO:0031177">
    <property type="term" value="F:phosphopantetheine binding"/>
    <property type="evidence" value="ECO:0007669"/>
    <property type="project" value="TreeGrafter"/>
</dbReference>
<dbReference type="Proteomes" id="UP000305874">
    <property type="component" value="Unassembled WGS sequence"/>
</dbReference>
<organism evidence="2 3">
    <name type="scientific">Pseudoalteromonas ruthenica</name>
    <dbReference type="NCBI Taxonomy" id="151081"/>
    <lineage>
        <taxon>Bacteria</taxon>
        <taxon>Pseudomonadati</taxon>
        <taxon>Pseudomonadota</taxon>
        <taxon>Gammaproteobacteria</taxon>
        <taxon>Alteromonadales</taxon>
        <taxon>Pseudoalteromonadaceae</taxon>
        <taxon>Pseudoalteromonas</taxon>
    </lineage>
</organism>
<evidence type="ECO:0000259" key="1">
    <source>
        <dbReference type="Pfam" id="PF00501"/>
    </source>
</evidence>
<dbReference type="InterPro" id="IPR000873">
    <property type="entry name" value="AMP-dep_synth/lig_dom"/>
</dbReference>
<dbReference type="PANTHER" id="PTHR45527:SF1">
    <property type="entry name" value="FATTY ACID SYNTHASE"/>
    <property type="match status" value="1"/>
</dbReference>
<dbReference type="GO" id="GO:0005829">
    <property type="term" value="C:cytosol"/>
    <property type="evidence" value="ECO:0007669"/>
    <property type="project" value="TreeGrafter"/>
</dbReference>
<comment type="caution">
    <text evidence="2">The sequence shown here is derived from an EMBL/GenBank/DDBJ whole genome shotgun (WGS) entry which is preliminary data.</text>
</comment>
<dbReference type="GO" id="GO:0043041">
    <property type="term" value="P:amino acid activation for nonribosomal peptide biosynthetic process"/>
    <property type="evidence" value="ECO:0007669"/>
    <property type="project" value="TreeGrafter"/>
</dbReference>
<reference evidence="2 3" key="1">
    <citation type="submission" date="2017-12" db="EMBL/GenBank/DDBJ databases">
        <authorList>
            <person name="Paulsen S."/>
            <person name="Gram L.K."/>
        </authorList>
    </citation>
    <scope>NUCLEOTIDE SEQUENCE [LARGE SCALE GENOMIC DNA]</scope>
    <source>
        <strain evidence="2 3">S2897</strain>
    </source>
</reference>
<proteinExistence type="predicted"/>
<feature type="non-terminal residue" evidence="2">
    <location>
        <position position="121"/>
    </location>
</feature>